<evidence type="ECO:0000313" key="2">
    <source>
        <dbReference type="Proteomes" id="UP001307889"/>
    </source>
</evidence>
<gene>
    <name evidence="1" type="ORF">NTJ_12052</name>
</gene>
<protein>
    <submittedName>
        <fullName evidence="1">Uncharacterized protein</fullName>
    </submittedName>
</protein>
<keyword evidence="2" id="KW-1185">Reference proteome</keyword>
<evidence type="ECO:0000313" key="1">
    <source>
        <dbReference type="EMBL" id="BES99235.1"/>
    </source>
</evidence>
<proteinExistence type="predicted"/>
<accession>A0ABN7B4A8</accession>
<organism evidence="1 2">
    <name type="scientific">Nesidiocoris tenuis</name>
    <dbReference type="NCBI Taxonomy" id="355587"/>
    <lineage>
        <taxon>Eukaryota</taxon>
        <taxon>Metazoa</taxon>
        <taxon>Ecdysozoa</taxon>
        <taxon>Arthropoda</taxon>
        <taxon>Hexapoda</taxon>
        <taxon>Insecta</taxon>
        <taxon>Pterygota</taxon>
        <taxon>Neoptera</taxon>
        <taxon>Paraneoptera</taxon>
        <taxon>Hemiptera</taxon>
        <taxon>Heteroptera</taxon>
        <taxon>Panheteroptera</taxon>
        <taxon>Cimicomorpha</taxon>
        <taxon>Miridae</taxon>
        <taxon>Dicyphina</taxon>
        <taxon>Nesidiocoris</taxon>
    </lineage>
</organism>
<dbReference type="Proteomes" id="UP001307889">
    <property type="component" value="Chromosome 10"/>
</dbReference>
<sequence>MLAPPWDERALENRTREPIFEHFPDVLGYSTFSTNRAGLLRKRREIGNFRKKPGRHNLRRGVRRKSKEKEGHSIRIGKYLELPFTRIRQAAPCWHFLNSKMAARVAADAEHSLRDICQQRR</sequence>
<dbReference type="EMBL" id="AP028918">
    <property type="protein sequence ID" value="BES99235.1"/>
    <property type="molecule type" value="Genomic_DNA"/>
</dbReference>
<name>A0ABN7B4A8_9HEMI</name>
<reference evidence="1 2" key="1">
    <citation type="submission" date="2023-09" db="EMBL/GenBank/DDBJ databases">
        <title>Nesidiocoris tenuis whole genome shotgun sequence.</title>
        <authorList>
            <person name="Shibata T."/>
            <person name="Shimoda M."/>
            <person name="Kobayashi T."/>
            <person name="Uehara T."/>
        </authorList>
    </citation>
    <scope>NUCLEOTIDE SEQUENCE [LARGE SCALE GENOMIC DNA]</scope>
    <source>
        <strain evidence="1 2">Japan</strain>
    </source>
</reference>